<keyword evidence="1" id="KW-0812">Transmembrane</keyword>
<keyword evidence="3" id="KW-1185">Reference proteome</keyword>
<dbReference type="InParanoid" id="A0A136IUK3"/>
<dbReference type="STRING" id="196109.A0A136IUK3"/>
<feature type="transmembrane region" description="Helical" evidence="1">
    <location>
        <begin position="380"/>
        <end position="401"/>
    </location>
</feature>
<evidence type="ECO:0000313" key="2">
    <source>
        <dbReference type="EMBL" id="KXJ88523.1"/>
    </source>
</evidence>
<protein>
    <recommendedName>
        <fullName evidence="4">Cora-like Mg2+ transporter protein-domain-containing protein</fullName>
    </recommendedName>
</protein>
<dbReference type="AlphaFoldDB" id="A0A136IUK3"/>
<sequence length="433" mass="49375">MESFAPKDGHEVIVLEYDRGRAEWLEPRKHNFDTGEIENLPEICFLFMTRKQFTTLNKQGPDLVSGFGAPRFLAKKPLVELNGYFGARTRREPPTGVGSNKTQNGVRECSTWFRIFIKMLRKVDGGGTRAADPEYVKDIAKDYVWHEMGFFSNWKKGGDSAGDDGSTLRILCVDTPDEMPRRIRELLEERKEDRPPGEAASFADPLALHGVLLDKVIMLSDVAVWRVRDRVRDIEQSRGHTSVGKRFEVMHEVGRHGIHVSEVLEVTTNTISSLLEYQSSLHQDVGLNLGPEYTMQAQEYGRFQLETVKSMKLRSVSNDKRLDKEITLAFNQIAQSDNTVVKSIAVLSMFFLPSTFVSAIFSTSFFEFQDSGWAMSDKFWIYWAVAIPATLLAPIYMLFAFNKPKKLWITMNARMEKYKRNKEAAKTEVNSTV</sequence>
<dbReference type="Gene3D" id="1.20.58.340">
    <property type="entry name" value="Magnesium transport protein CorA, transmembrane region"/>
    <property type="match status" value="1"/>
</dbReference>
<dbReference type="OrthoDB" id="5207033at2759"/>
<dbReference type="Proteomes" id="UP000070501">
    <property type="component" value="Unassembled WGS sequence"/>
</dbReference>
<reference evidence="3" key="1">
    <citation type="submission" date="2016-02" db="EMBL/GenBank/DDBJ databases">
        <title>Draft genome sequence of Microdochium bolleyi, a fungal endophyte of beachgrass.</title>
        <authorList>
            <consortium name="DOE Joint Genome Institute"/>
            <person name="David A.S."/>
            <person name="May G."/>
            <person name="Haridas S."/>
            <person name="Lim J."/>
            <person name="Wang M."/>
            <person name="Labutti K."/>
            <person name="Lipzen A."/>
            <person name="Barry K."/>
            <person name="Grigoriev I.V."/>
        </authorList>
    </citation>
    <scope>NUCLEOTIDE SEQUENCE [LARGE SCALE GENOMIC DNA]</scope>
    <source>
        <strain evidence="3">J235TASD1</strain>
    </source>
</reference>
<dbReference type="EMBL" id="KQ964258">
    <property type="protein sequence ID" value="KXJ88523.1"/>
    <property type="molecule type" value="Genomic_DNA"/>
</dbReference>
<proteinExistence type="predicted"/>
<feature type="transmembrane region" description="Helical" evidence="1">
    <location>
        <begin position="344"/>
        <end position="368"/>
    </location>
</feature>
<keyword evidence="1" id="KW-0472">Membrane</keyword>
<keyword evidence="1" id="KW-1133">Transmembrane helix</keyword>
<name>A0A136IUK3_9PEZI</name>
<organism evidence="2 3">
    <name type="scientific">Microdochium bolleyi</name>
    <dbReference type="NCBI Taxonomy" id="196109"/>
    <lineage>
        <taxon>Eukaryota</taxon>
        <taxon>Fungi</taxon>
        <taxon>Dikarya</taxon>
        <taxon>Ascomycota</taxon>
        <taxon>Pezizomycotina</taxon>
        <taxon>Sordariomycetes</taxon>
        <taxon>Xylariomycetidae</taxon>
        <taxon>Xylariales</taxon>
        <taxon>Microdochiaceae</taxon>
        <taxon>Microdochium</taxon>
    </lineage>
</organism>
<evidence type="ECO:0000313" key="3">
    <source>
        <dbReference type="Proteomes" id="UP000070501"/>
    </source>
</evidence>
<evidence type="ECO:0000256" key="1">
    <source>
        <dbReference type="SAM" id="Phobius"/>
    </source>
</evidence>
<gene>
    <name evidence="2" type="ORF">Micbo1qcDRAFT_235832</name>
</gene>
<accession>A0A136IUK3</accession>
<evidence type="ECO:0008006" key="4">
    <source>
        <dbReference type="Google" id="ProtNLM"/>
    </source>
</evidence>